<keyword evidence="5" id="KW-1185">Reference proteome</keyword>
<keyword evidence="1" id="KW-0677">Repeat</keyword>
<accession>A0AAN7JLN6</accession>
<dbReference type="InterPro" id="IPR011990">
    <property type="entry name" value="TPR-like_helical_dom_sf"/>
</dbReference>
<dbReference type="FunFam" id="1.25.40.10:FF:000073">
    <property type="entry name" value="Pentatricopeptide repeat-containing protein chloroplastic"/>
    <property type="match status" value="1"/>
</dbReference>
<evidence type="ECO:0000313" key="5">
    <source>
        <dbReference type="Proteomes" id="UP001345219"/>
    </source>
</evidence>
<dbReference type="FunFam" id="1.25.40.10:FF:000361">
    <property type="entry name" value="Pentatricopeptide repeat-containing protein chloroplastic"/>
    <property type="match status" value="1"/>
</dbReference>
<evidence type="ECO:0000256" key="2">
    <source>
        <dbReference type="ARBA" id="ARBA00061659"/>
    </source>
</evidence>
<dbReference type="EMBL" id="JAXIOK010000018">
    <property type="protein sequence ID" value="KAK4749377.1"/>
    <property type="molecule type" value="Genomic_DNA"/>
</dbReference>
<feature type="repeat" description="PPR" evidence="3">
    <location>
        <begin position="617"/>
        <end position="651"/>
    </location>
</feature>
<feature type="repeat" description="PPR" evidence="3">
    <location>
        <begin position="280"/>
        <end position="310"/>
    </location>
</feature>
<dbReference type="Pfam" id="PF01535">
    <property type="entry name" value="PPR"/>
    <property type="match status" value="8"/>
</dbReference>
<dbReference type="FunFam" id="1.25.40.10:FF:000353">
    <property type="entry name" value="Pentatricopeptide repeat-containing protein At4g39530"/>
    <property type="match status" value="1"/>
</dbReference>
<evidence type="ECO:0008006" key="6">
    <source>
        <dbReference type="Google" id="ProtNLM"/>
    </source>
</evidence>
<dbReference type="PROSITE" id="PS51375">
    <property type="entry name" value="PPR"/>
    <property type="match status" value="9"/>
</dbReference>
<comment type="caution">
    <text evidence="4">The sequence shown here is derived from an EMBL/GenBank/DDBJ whole genome shotgun (WGS) entry which is preliminary data.</text>
</comment>
<dbReference type="InterPro" id="IPR046848">
    <property type="entry name" value="E_motif"/>
</dbReference>
<dbReference type="Pfam" id="PF20431">
    <property type="entry name" value="E_motif"/>
    <property type="match status" value="1"/>
</dbReference>
<feature type="repeat" description="PPR" evidence="3">
    <location>
        <begin position="207"/>
        <end position="237"/>
    </location>
</feature>
<dbReference type="FunFam" id="1.25.40.10:FF:000090">
    <property type="entry name" value="Pentatricopeptide repeat-containing protein, chloroplastic"/>
    <property type="match status" value="1"/>
</dbReference>
<feature type="repeat" description="PPR" evidence="3">
    <location>
        <begin position="652"/>
        <end position="686"/>
    </location>
</feature>
<name>A0AAN7JLN6_9MYRT</name>
<dbReference type="GO" id="GO:0009451">
    <property type="term" value="P:RNA modification"/>
    <property type="evidence" value="ECO:0007669"/>
    <property type="project" value="InterPro"/>
</dbReference>
<evidence type="ECO:0000256" key="3">
    <source>
        <dbReference type="PROSITE-ProRule" id="PRU00708"/>
    </source>
</evidence>
<dbReference type="FunFam" id="1.25.40.10:FF:000196">
    <property type="entry name" value="Pentatricopeptide repeat-containing protein At4g14850"/>
    <property type="match status" value="1"/>
</dbReference>
<dbReference type="InterPro" id="IPR046960">
    <property type="entry name" value="PPR_At4g14850-like_plant"/>
</dbReference>
<dbReference type="Gene3D" id="1.25.40.10">
    <property type="entry name" value="Tetratricopeptide repeat domain"/>
    <property type="match status" value="5"/>
</dbReference>
<dbReference type="PANTHER" id="PTHR47926:SF527">
    <property type="entry name" value="PENTATRICOPEPTIDE REPEAT-CONTAINING PROTEIN"/>
    <property type="match status" value="1"/>
</dbReference>
<dbReference type="Pfam" id="PF13041">
    <property type="entry name" value="PPR_2"/>
    <property type="match status" value="3"/>
</dbReference>
<dbReference type="InterPro" id="IPR002885">
    <property type="entry name" value="PPR_rpt"/>
</dbReference>
<evidence type="ECO:0000256" key="1">
    <source>
        <dbReference type="ARBA" id="ARBA00022737"/>
    </source>
</evidence>
<feature type="repeat" description="PPR" evidence="3">
    <location>
        <begin position="382"/>
        <end position="412"/>
    </location>
</feature>
<feature type="repeat" description="PPR" evidence="3">
    <location>
        <begin position="105"/>
        <end position="139"/>
    </location>
</feature>
<feature type="repeat" description="PPR" evidence="3">
    <location>
        <begin position="312"/>
        <end position="346"/>
    </location>
</feature>
<proteinExistence type="inferred from homology"/>
<evidence type="ECO:0000313" key="4">
    <source>
        <dbReference type="EMBL" id="KAK4749377.1"/>
    </source>
</evidence>
<protein>
    <recommendedName>
        <fullName evidence="6">Pentatricopeptide repeat-containing protein</fullName>
    </recommendedName>
</protein>
<organism evidence="4 5">
    <name type="scientific">Trapa incisa</name>
    <dbReference type="NCBI Taxonomy" id="236973"/>
    <lineage>
        <taxon>Eukaryota</taxon>
        <taxon>Viridiplantae</taxon>
        <taxon>Streptophyta</taxon>
        <taxon>Embryophyta</taxon>
        <taxon>Tracheophyta</taxon>
        <taxon>Spermatophyta</taxon>
        <taxon>Magnoliopsida</taxon>
        <taxon>eudicotyledons</taxon>
        <taxon>Gunneridae</taxon>
        <taxon>Pentapetalae</taxon>
        <taxon>rosids</taxon>
        <taxon>malvids</taxon>
        <taxon>Myrtales</taxon>
        <taxon>Lythraceae</taxon>
        <taxon>Trapa</taxon>
    </lineage>
</organism>
<reference evidence="4 5" key="1">
    <citation type="journal article" date="2023" name="Hortic Res">
        <title>Pangenome of water caltrop reveals structural variations and asymmetric subgenome divergence after allopolyploidization.</title>
        <authorList>
            <person name="Zhang X."/>
            <person name="Chen Y."/>
            <person name="Wang L."/>
            <person name="Yuan Y."/>
            <person name="Fang M."/>
            <person name="Shi L."/>
            <person name="Lu R."/>
            <person name="Comes H.P."/>
            <person name="Ma Y."/>
            <person name="Chen Y."/>
            <person name="Huang G."/>
            <person name="Zhou Y."/>
            <person name="Zheng Z."/>
            <person name="Qiu Y."/>
        </authorList>
    </citation>
    <scope>NUCLEOTIDE SEQUENCE [LARGE SCALE GENOMIC DNA]</scope>
    <source>
        <tissue evidence="4">Roots</tissue>
    </source>
</reference>
<dbReference type="Proteomes" id="UP001345219">
    <property type="component" value="Chromosome 21"/>
</dbReference>
<dbReference type="GO" id="GO:0003729">
    <property type="term" value="F:mRNA binding"/>
    <property type="evidence" value="ECO:0007669"/>
    <property type="project" value="UniProtKB-ARBA"/>
</dbReference>
<dbReference type="AlphaFoldDB" id="A0AAN7JLN6"/>
<feature type="repeat" description="PPR" evidence="3">
    <location>
        <begin position="516"/>
        <end position="550"/>
    </location>
</feature>
<dbReference type="PANTHER" id="PTHR47926">
    <property type="entry name" value="PENTATRICOPEPTIDE REPEAT-CONTAINING PROTEIN"/>
    <property type="match status" value="1"/>
</dbReference>
<feature type="repeat" description="PPR" evidence="3">
    <location>
        <begin position="414"/>
        <end position="448"/>
    </location>
</feature>
<comment type="similarity">
    <text evidence="2">Belongs to the PPR family. PCMP-E subfamily.</text>
</comment>
<gene>
    <name evidence="4" type="ORF">SAY87_026826</name>
</gene>
<sequence>MRRFYPFKTDLRLCRSSVSNIKKFSTLQTQVLPPELRAKRRELANLLQSPVADKSIGLYRKLHGKFVVFGFQSDVLLGNILLHCYSRSGHLTDARNVLGKMPERNPVTWSSVISMYTRHDLNEEALATFVEFRRSSIRSLNEFVLASVIRACTQLASLDEGAQLHGSVVRSGFDQDVYVGTALVDLYAKCGVIDLARSVFDGLLNRTAVTWTSIITGYVRIGRSEVSLELFSRLVRCRDTDIVPDKYVLSSILCACSSLEFIEGGKQIHAHVLRRGEEMDVSVVNVLIDFYTKSGRVNTARRLFDEMGDGQNLISWTTMISGYMQNSYDREAIHLFHEMVKSKMRPDMFACTSILTSCGSIKAVKVGTEVHAYTIKSDLDHNTFVGNGLIDMYAKCGSLEKARRVFDSMANNWNLVSYNAMIEGYAGWEELHEALHIFHKMRLNDFICPSPLTFISILGASATLSALDLSRQIHGLMIKYGVSIDLFSASSLIDVYSKSSCVRDARIIFNQMGERDIVVWNAMIFGYANQMESEEAFRLYQDLQISKEKPNGFTFAALVTASSNLASLKNGQIFHGQLIKLHLTNDPFVTNALVDMYSKCGSITEALRAFNSGSRREVICWNSMIHTYANNGEAHAALELFETMVKEGGRPNYVTYVGVLSACSHAGLMEEGIQLFNSMPQFMVEPGIEHYACMVSLYGRAGKLLEAKEFAEKMPIEPGPVIWKALLSACREAGNLEIGEYAAKKAIAMNPMDSGSYTLLSNIFASKGLWTDVKRVRERMDNIGIMKEPGKSWIELKDEVSVFLARDPNHLEADAIYSILDHLILQMREARYNMTNQELAEEVAGG</sequence>
<dbReference type="NCBIfam" id="TIGR00756">
    <property type="entry name" value="PPR"/>
    <property type="match status" value="7"/>
</dbReference>